<feature type="domain" description="CCR4-Not complex component Not1 C-terminal" evidence="1">
    <location>
        <begin position="1"/>
        <end position="90"/>
    </location>
</feature>
<evidence type="ECO:0000313" key="3">
    <source>
        <dbReference type="Proteomes" id="UP000499080"/>
    </source>
</evidence>
<dbReference type="Gene3D" id="1.25.40.800">
    <property type="match status" value="1"/>
</dbReference>
<feature type="non-terminal residue" evidence="2">
    <location>
        <position position="1"/>
    </location>
</feature>
<organism evidence="2 3">
    <name type="scientific">Araneus ventricosus</name>
    <name type="common">Orbweaver spider</name>
    <name type="synonym">Epeira ventricosa</name>
    <dbReference type="NCBI Taxonomy" id="182803"/>
    <lineage>
        <taxon>Eukaryota</taxon>
        <taxon>Metazoa</taxon>
        <taxon>Ecdysozoa</taxon>
        <taxon>Arthropoda</taxon>
        <taxon>Chelicerata</taxon>
        <taxon>Arachnida</taxon>
        <taxon>Araneae</taxon>
        <taxon>Araneomorphae</taxon>
        <taxon>Entelegynae</taxon>
        <taxon>Araneoidea</taxon>
        <taxon>Araneidae</taxon>
        <taxon>Araneus</taxon>
    </lineage>
</organism>
<dbReference type="GO" id="GO:0017148">
    <property type="term" value="P:negative regulation of translation"/>
    <property type="evidence" value="ECO:0007669"/>
    <property type="project" value="InterPro"/>
</dbReference>
<dbReference type="GO" id="GO:0000932">
    <property type="term" value="C:P-body"/>
    <property type="evidence" value="ECO:0007669"/>
    <property type="project" value="TreeGrafter"/>
</dbReference>
<name>A0A4Y2X1T9_ARAVE</name>
<dbReference type="InterPro" id="IPR040398">
    <property type="entry name" value="Not1"/>
</dbReference>
<dbReference type="OrthoDB" id="6422425at2759"/>
<dbReference type="GO" id="GO:0030015">
    <property type="term" value="C:CCR4-NOT core complex"/>
    <property type="evidence" value="ECO:0007669"/>
    <property type="project" value="InterPro"/>
</dbReference>
<dbReference type="EMBL" id="BGPR01069493">
    <property type="protein sequence ID" value="GBO43128.1"/>
    <property type="molecule type" value="Genomic_DNA"/>
</dbReference>
<comment type="caution">
    <text evidence="2">The sequence shown here is derived from an EMBL/GenBank/DDBJ whole genome shotgun (WGS) entry which is preliminary data.</text>
</comment>
<gene>
    <name evidence="2" type="primary">cnot1_2</name>
    <name evidence="2" type="ORF">AVEN_151552_1</name>
</gene>
<dbReference type="InterPro" id="IPR007196">
    <property type="entry name" value="CCR4-Not_Not1_C"/>
</dbReference>
<dbReference type="PANTHER" id="PTHR13162:SF8">
    <property type="entry name" value="CCR4-NOT TRANSCRIPTION COMPLEX SUBUNIT 1"/>
    <property type="match status" value="1"/>
</dbReference>
<proteinExistence type="predicted"/>
<sequence>RYLFLNAIANQLRYPNSHTHYFSCTLLYLFAEANTEAIQEQITRVLLERLIVNRPHPWGLLITFIELIKNQNFKFWNHEFVRCAPEIEKLVFINLKL</sequence>
<dbReference type="Pfam" id="PF04054">
    <property type="entry name" value="Not1"/>
    <property type="match status" value="1"/>
</dbReference>
<dbReference type="Proteomes" id="UP000499080">
    <property type="component" value="Unassembled WGS sequence"/>
</dbReference>
<dbReference type="GO" id="GO:0060090">
    <property type="term" value="F:molecular adaptor activity"/>
    <property type="evidence" value="ECO:0007669"/>
    <property type="project" value="TreeGrafter"/>
</dbReference>
<evidence type="ECO:0000313" key="2">
    <source>
        <dbReference type="EMBL" id="GBO43128.1"/>
    </source>
</evidence>
<accession>A0A4Y2X1T9</accession>
<reference evidence="2 3" key="1">
    <citation type="journal article" date="2019" name="Sci. Rep.">
        <title>Orb-weaving spider Araneus ventricosus genome elucidates the spidroin gene catalogue.</title>
        <authorList>
            <person name="Kono N."/>
            <person name="Nakamura H."/>
            <person name="Ohtoshi R."/>
            <person name="Moran D.A.P."/>
            <person name="Shinohara A."/>
            <person name="Yoshida Y."/>
            <person name="Fujiwara M."/>
            <person name="Mori M."/>
            <person name="Tomita M."/>
            <person name="Arakawa K."/>
        </authorList>
    </citation>
    <scope>NUCLEOTIDE SEQUENCE [LARGE SCALE GENOMIC DNA]</scope>
</reference>
<dbReference type="GO" id="GO:0000288">
    <property type="term" value="P:nuclear-transcribed mRNA catabolic process, deadenylation-dependent decay"/>
    <property type="evidence" value="ECO:0007669"/>
    <property type="project" value="TreeGrafter"/>
</dbReference>
<keyword evidence="3" id="KW-1185">Reference proteome</keyword>
<protein>
    <submittedName>
        <fullName evidence="2">CCR4-NOT transcription complex subunit 1</fullName>
    </submittedName>
</protein>
<dbReference type="AlphaFoldDB" id="A0A4Y2X1T9"/>
<evidence type="ECO:0000259" key="1">
    <source>
        <dbReference type="Pfam" id="PF04054"/>
    </source>
</evidence>
<dbReference type="PANTHER" id="PTHR13162">
    <property type="entry name" value="CCR4-NOT TRANSCRIPTION COMPLEX"/>
    <property type="match status" value="1"/>
</dbReference>